<dbReference type="InterPro" id="IPR013826">
    <property type="entry name" value="Topo_IA_cen_sub3"/>
</dbReference>
<dbReference type="PROSITE" id="PS52039">
    <property type="entry name" value="TOPO_IA_2"/>
    <property type="match status" value="1"/>
</dbReference>
<evidence type="ECO:0000256" key="2">
    <source>
        <dbReference type="ARBA" id="ARBA00009446"/>
    </source>
</evidence>
<evidence type="ECO:0000256" key="8">
    <source>
        <dbReference type="ARBA" id="ARBA00023235"/>
    </source>
</evidence>
<evidence type="ECO:0000259" key="14">
    <source>
        <dbReference type="PROSITE" id="PS52039"/>
    </source>
</evidence>
<dbReference type="CDD" id="cd00186">
    <property type="entry name" value="TOP1Ac"/>
    <property type="match status" value="1"/>
</dbReference>
<evidence type="ECO:0000256" key="4">
    <source>
        <dbReference type="ARBA" id="ARBA00022723"/>
    </source>
</evidence>
<keyword evidence="16" id="KW-1185">Reference proteome</keyword>
<name>A0A7W9YRB6_9BACL</name>
<evidence type="ECO:0000256" key="11">
    <source>
        <dbReference type="ARBA" id="ARBA00032235"/>
    </source>
</evidence>
<dbReference type="PROSITE" id="PS50880">
    <property type="entry name" value="TOPRIM"/>
    <property type="match status" value="1"/>
</dbReference>
<dbReference type="Pfam" id="PF01131">
    <property type="entry name" value="Topoisom_bac"/>
    <property type="match status" value="1"/>
</dbReference>
<dbReference type="Gene3D" id="2.70.20.10">
    <property type="entry name" value="Topoisomerase I, domain 3"/>
    <property type="match status" value="1"/>
</dbReference>
<dbReference type="SMART" id="SM00493">
    <property type="entry name" value="TOPRIM"/>
    <property type="match status" value="1"/>
</dbReference>
<proteinExistence type="inferred from homology"/>
<dbReference type="EMBL" id="JACHES010000006">
    <property type="protein sequence ID" value="MBB6176767.1"/>
    <property type="molecule type" value="Genomic_DNA"/>
</dbReference>
<keyword evidence="4" id="KW-0479">Metal-binding</keyword>
<dbReference type="InterPro" id="IPR013824">
    <property type="entry name" value="Topo_IA_cen_sub1"/>
</dbReference>
<keyword evidence="8 15" id="KW-0413">Isomerase</keyword>
<feature type="domain" description="Topo IA-type catalytic" evidence="14">
    <location>
        <begin position="152"/>
        <end position="562"/>
    </location>
</feature>
<dbReference type="EC" id="5.6.2.1" evidence="3"/>
<evidence type="ECO:0000313" key="15">
    <source>
        <dbReference type="EMBL" id="MBB6176767.1"/>
    </source>
</evidence>
<dbReference type="PRINTS" id="PR00417">
    <property type="entry name" value="PRTPISMRASEI"/>
</dbReference>
<dbReference type="PANTHER" id="PTHR11390:SF21">
    <property type="entry name" value="DNA TOPOISOMERASE 3-ALPHA"/>
    <property type="match status" value="1"/>
</dbReference>
<sequence>MKSLVLAEKPSVAREIARVLGCREQHKHYFEGPKYIVTWALGHLIELKMPEHYNQAYKTWRIEDLPIIPEKMGLNIIRQTSHQFRAIEALAKRQDIKNCIIATDAGREGELVARWILKNIQWKKPLLRLWISSQTDQAIRDGFQHLKPGKQFDRLYESAVCRAEADWLIGLNVTRALTTKYNEPLSAGRVQTPTLAMIMEREKEIQSFKPVPYWTIHANIGSVAATLERNGEKRIFSKETAEQLYEKLKNKQATVISVERKAKKEAQPLPYDLTELQQEANKRFGFSAKKTLSVLQRLYEQHKLVTYPRTDSRYLTIDMENTMFDRLEAMKSGDVDEIAPLLKHKGKVVARRVFDNEKVTDHHAIIPTEERLDIDKLSADERKLYDLIARRFLALFYPACEYETIHVVFDIANEAFVARDTRVVNAGFRRVLEKQEEKEAFPTFTKGQTVSVRLEKKEALTEPPLRYSEADLLSQMEKYGLGTPATRADIIERLVETEAVERKNGRFYPTLKGKQLIELVNEELKSPQLTAKWEKELEAIARGNGDPKAFLQNIRKQTERLVAEIKRSERTYRAHNLTGSMCPECGSFLKERSTKEGRMLVCSNMACRFRKRKDPKLSNRRCPQCKKRMEIHEGKAGVYFQCRPCNVIEKAEEQKKAKLGYKERALLKKYSADNDSFGTSLGDLLKQALNKKEK</sequence>
<dbReference type="Gene3D" id="1.10.460.10">
    <property type="entry name" value="Topoisomerase I, domain 2"/>
    <property type="match status" value="1"/>
</dbReference>
<keyword evidence="7" id="KW-0238">DNA-binding</keyword>
<dbReference type="GO" id="GO:0043597">
    <property type="term" value="C:cytoplasmic replication fork"/>
    <property type="evidence" value="ECO:0007669"/>
    <property type="project" value="TreeGrafter"/>
</dbReference>
<protein>
    <recommendedName>
        <fullName evidence="3">DNA topoisomerase</fullName>
        <ecNumber evidence="3">5.6.2.1</ecNumber>
    </recommendedName>
    <alternativeName>
        <fullName evidence="12">Omega-protein</fullName>
    </alternativeName>
    <alternativeName>
        <fullName evidence="11">Relaxing enzyme</fullName>
    </alternativeName>
    <alternativeName>
        <fullName evidence="9">Swivelase</fullName>
    </alternativeName>
    <alternativeName>
        <fullName evidence="10">Untwisting enzyme</fullName>
    </alternativeName>
</protein>
<dbReference type="SUPFAM" id="SSF56712">
    <property type="entry name" value="Prokaryotic type I DNA topoisomerase"/>
    <property type="match status" value="1"/>
</dbReference>
<evidence type="ECO:0000256" key="12">
    <source>
        <dbReference type="ARBA" id="ARBA00032877"/>
    </source>
</evidence>
<reference evidence="15 16" key="1">
    <citation type="submission" date="2020-08" db="EMBL/GenBank/DDBJ databases">
        <title>Genomic Encyclopedia of Type Strains, Phase IV (KMG-IV): sequencing the most valuable type-strain genomes for metagenomic binning, comparative biology and taxonomic classification.</title>
        <authorList>
            <person name="Goeker M."/>
        </authorList>
    </citation>
    <scope>NUCLEOTIDE SEQUENCE [LARGE SCALE GENOMIC DNA]</scope>
    <source>
        <strain evidence="15 16">DSM 23211</strain>
    </source>
</reference>
<comment type="catalytic activity">
    <reaction evidence="1">
        <text>ATP-independent breakage of single-stranded DNA, followed by passage and rejoining.</text>
        <dbReference type="EC" id="5.6.2.1"/>
    </reaction>
</comment>
<dbReference type="InterPro" id="IPR034144">
    <property type="entry name" value="TOPRIM_TopoIII"/>
</dbReference>
<dbReference type="GO" id="GO:0003917">
    <property type="term" value="F:DNA topoisomerase type I (single strand cut, ATP-independent) activity"/>
    <property type="evidence" value="ECO:0007669"/>
    <property type="project" value="UniProtKB-EC"/>
</dbReference>
<dbReference type="InterPro" id="IPR023405">
    <property type="entry name" value="Topo_IA_core_domain"/>
</dbReference>
<dbReference type="GO" id="GO:0006281">
    <property type="term" value="P:DNA repair"/>
    <property type="evidence" value="ECO:0007669"/>
    <property type="project" value="TreeGrafter"/>
</dbReference>
<dbReference type="Gene3D" id="3.40.50.140">
    <property type="match status" value="1"/>
</dbReference>
<dbReference type="PANTHER" id="PTHR11390">
    <property type="entry name" value="PROKARYOTIC DNA TOPOISOMERASE"/>
    <property type="match status" value="1"/>
</dbReference>
<dbReference type="CDD" id="cd03362">
    <property type="entry name" value="TOPRIM_TopoIA_TopoIII"/>
    <property type="match status" value="1"/>
</dbReference>
<evidence type="ECO:0000256" key="3">
    <source>
        <dbReference type="ARBA" id="ARBA00012891"/>
    </source>
</evidence>
<evidence type="ECO:0000256" key="5">
    <source>
        <dbReference type="ARBA" id="ARBA00022842"/>
    </source>
</evidence>
<dbReference type="InterPro" id="IPR003601">
    <property type="entry name" value="Topo_IA_2"/>
</dbReference>
<dbReference type="AlphaFoldDB" id="A0A7W9YRB6"/>
<dbReference type="InterPro" id="IPR003602">
    <property type="entry name" value="Topo_IA_DNA-bd_dom"/>
</dbReference>
<dbReference type="Gene3D" id="1.10.290.10">
    <property type="entry name" value="Topoisomerase I, domain 4"/>
    <property type="match status" value="1"/>
</dbReference>
<dbReference type="GO" id="GO:0006265">
    <property type="term" value="P:DNA topological change"/>
    <property type="evidence" value="ECO:0007669"/>
    <property type="project" value="InterPro"/>
</dbReference>
<organism evidence="15 16">
    <name type="scientific">Anoxybacillus tengchongensis</name>
    <dbReference type="NCBI Taxonomy" id="576944"/>
    <lineage>
        <taxon>Bacteria</taxon>
        <taxon>Bacillati</taxon>
        <taxon>Bacillota</taxon>
        <taxon>Bacilli</taxon>
        <taxon>Bacillales</taxon>
        <taxon>Anoxybacillaceae</taxon>
        <taxon>Anoxybacillus</taxon>
    </lineage>
</organism>
<dbReference type="InterPro" id="IPR013825">
    <property type="entry name" value="Topo_IA_cen_sub2"/>
</dbReference>
<dbReference type="NCBIfam" id="TIGR01056">
    <property type="entry name" value="topB"/>
    <property type="match status" value="1"/>
</dbReference>
<dbReference type="Pfam" id="PF01751">
    <property type="entry name" value="Toprim"/>
    <property type="match status" value="1"/>
</dbReference>
<evidence type="ECO:0000256" key="7">
    <source>
        <dbReference type="ARBA" id="ARBA00023125"/>
    </source>
</evidence>
<gene>
    <name evidence="15" type="ORF">HNQ82_001597</name>
</gene>
<evidence type="ECO:0000313" key="16">
    <source>
        <dbReference type="Proteomes" id="UP000523528"/>
    </source>
</evidence>
<dbReference type="SMART" id="SM00436">
    <property type="entry name" value="TOP1Bc"/>
    <property type="match status" value="1"/>
</dbReference>
<keyword evidence="6" id="KW-0799">Topoisomerase</keyword>
<evidence type="ECO:0000256" key="6">
    <source>
        <dbReference type="ARBA" id="ARBA00023029"/>
    </source>
</evidence>
<dbReference type="InterPro" id="IPR005738">
    <property type="entry name" value="TopoIII"/>
</dbReference>
<dbReference type="SMART" id="SM00437">
    <property type="entry name" value="TOP1Ac"/>
    <property type="match status" value="1"/>
</dbReference>
<dbReference type="NCBIfam" id="NF005829">
    <property type="entry name" value="PRK07726.1"/>
    <property type="match status" value="1"/>
</dbReference>
<evidence type="ECO:0000256" key="9">
    <source>
        <dbReference type="ARBA" id="ARBA00030003"/>
    </source>
</evidence>
<evidence type="ECO:0000256" key="1">
    <source>
        <dbReference type="ARBA" id="ARBA00000213"/>
    </source>
</evidence>
<comment type="caution">
    <text evidence="15">The sequence shown here is derived from an EMBL/GenBank/DDBJ whole genome shotgun (WGS) entry which is preliminary data.</text>
</comment>
<evidence type="ECO:0000256" key="10">
    <source>
        <dbReference type="ARBA" id="ARBA00031985"/>
    </source>
</evidence>
<dbReference type="RefSeq" id="WP_183248627.1">
    <property type="nucleotide sequence ID" value="NZ_JACHES010000006.1"/>
</dbReference>
<dbReference type="InterPro" id="IPR000380">
    <property type="entry name" value="Topo_IA"/>
</dbReference>
<dbReference type="Proteomes" id="UP000523528">
    <property type="component" value="Unassembled WGS sequence"/>
</dbReference>
<keyword evidence="5" id="KW-0460">Magnesium</keyword>
<comment type="similarity">
    <text evidence="2">Belongs to the type IA topoisomerase family.</text>
</comment>
<accession>A0A7W9YRB6</accession>
<dbReference type="GO" id="GO:0046872">
    <property type="term" value="F:metal ion binding"/>
    <property type="evidence" value="ECO:0007669"/>
    <property type="project" value="UniProtKB-KW"/>
</dbReference>
<dbReference type="InterPro" id="IPR006171">
    <property type="entry name" value="TOPRIM_dom"/>
</dbReference>
<dbReference type="GO" id="GO:0003677">
    <property type="term" value="F:DNA binding"/>
    <property type="evidence" value="ECO:0007669"/>
    <property type="project" value="UniProtKB-KW"/>
</dbReference>
<dbReference type="InterPro" id="IPR013497">
    <property type="entry name" value="Topo_IA_cen"/>
</dbReference>
<dbReference type="InterPro" id="IPR023406">
    <property type="entry name" value="Topo_IA_AS"/>
</dbReference>
<dbReference type="PROSITE" id="PS00396">
    <property type="entry name" value="TOPO_IA_1"/>
    <property type="match status" value="1"/>
</dbReference>
<feature type="domain" description="Toprim" evidence="13">
    <location>
        <begin position="2"/>
        <end position="135"/>
    </location>
</feature>
<evidence type="ECO:0000259" key="13">
    <source>
        <dbReference type="PROSITE" id="PS50880"/>
    </source>
</evidence>
<dbReference type="GO" id="GO:0006310">
    <property type="term" value="P:DNA recombination"/>
    <property type="evidence" value="ECO:0007669"/>
    <property type="project" value="TreeGrafter"/>
</dbReference>